<comment type="caution">
    <text evidence="2">The sequence shown here is derived from an EMBL/GenBank/DDBJ whole genome shotgun (WGS) entry which is preliminary data.</text>
</comment>
<evidence type="ECO:0000313" key="2">
    <source>
        <dbReference type="EMBL" id="KAK9743281.1"/>
    </source>
</evidence>
<dbReference type="Gene3D" id="1.10.287.110">
    <property type="entry name" value="DnaJ domain"/>
    <property type="match status" value="1"/>
</dbReference>
<organism evidence="2 3">
    <name type="scientific">Saponaria officinalis</name>
    <name type="common">Common soapwort</name>
    <name type="synonym">Lychnis saponaria</name>
    <dbReference type="NCBI Taxonomy" id="3572"/>
    <lineage>
        <taxon>Eukaryota</taxon>
        <taxon>Viridiplantae</taxon>
        <taxon>Streptophyta</taxon>
        <taxon>Embryophyta</taxon>
        <taxon>Tracheophyta</taxon>
        <taxon>Spermatophyta</taxon>
        <taxon>Magnoliopsida</taxon>
        <taxon>eudicotyledons</taxon>
        <taxon>Gunneridae</taxon>
        <taxon>Pentapetalae</taxon>
        <taxon>Caryophyllales</taxon>
        <taxon>Caryophyllaceae</taxon>
        <taxon>Caryophylleae</taxon>
        <taxon>Saponaria</taxon>
    </lineage>
</organism>
<dbReference type="AlphaFoldDB" id="A0AAW1M9R3"/>
<dbReference type="EMBL" id="JBDFQZ010000003">
    <property type="protein sequence ID" value="KAK9743281.1"/>
    <property type="molecule type" value="Genomic_DNA"/>
</dbReference>
<dbReference type="Proteomes" id="UP001443914">
    <property type="component" value="Unassembled WGS sequence"/>
</dbReference>
<dbReference type="CDD" id="cd06257">
    <property type="entry name" value="DnaJ"/>
    <property type="match status" value="1"/>
</dbReference>
<evidence type="ECO:0000259" key="1">
    <source>
        <dbReference type="PROSITE" id="PS50076"/>
    </source>
</evidence>
<sequence>MMNGNGRLKGIQRLGFLTTTTTTNCSPRRCVRFPTRCLSDFNDYAVLGLTPFASKSDVKFAYKRLALKCHPDVIKGEHLGEKNQTFREIKSAYESIMQKLEEEEELQTMQSYDDYDEWDEWMGFEGGMPASFNSC</sequence>
<dbReference type="PROSITE" id="PS50076">
    <property type="entry name" value="DNAJ_2"/>
    <property type="match status" value="1"/>
</dbReference>
<keyword evidence="3" id="KW-1185">Reference proteome</keyword>
<reference evidence="2" key="1">
    <citation type="submission" date="2024-03" db="EMBL/GenBank/DDBJ databases">
        <title>WGS assembly of Saponaria officinalis var. Norfolk2.</title>
        <authorList>
            <person name="Jenkins J."/>
            <person name="Shu S."/>
            <person name="Grimwood J."/>
            <person name="Barry K."/>
            <person name="Goodstein D."/>
            <person name="Schmutz J."/>
            <person name="Leebens-Mack J."/>
            <person name="Osbourn A."/>
        </authorList>
    </citation>
    <scope>NUCLEOTIDE SEQUENCE [LARGE SCALE GENOMIC DNA]</scope>
    <source>
        <strain evidence="2">JIC</strain>
    </source>
</reference>
<dbReference type="SMART" id="SM00271">
    <property type="entry name" value="DnaJ"/>
    <property type="match status" value="1"/>
</dbReference>
<name>A0AAW1M9R3_SAPOF</name>
<dbReference type="PANTHER" id="PTHR24074">
    <property type="entry name" value="CO-CHAPERONE PROTEIN DJLA"/>
    <property type="match status" value="1"/>
</dbReference>
<dbReference type="InterPro" id="IPR001623">
    <property type="entry name" value="DnaJ_domain"/>
</dbReference>
<feature type="domain" description="J" evidence="1">
    <location>
        <begin position="42"/>
        <end position="116"/>
    </location>
</feature>
<dbReference type="PRINTS" id="PR00625">
    <property type="entry name" value="JDOMAIN"/>
</dbReference>
<gene>
    <name evidence="2" type="ORF">RND81_03G228800</name>
</gene>
<protein>
    <recommendedName>
        <fullName evidence="1">J domain-containing protein</fullName>
    </recommendedName>
</protein>
<dbReference type="SUPFAM" id="SSF46565">
    <property type="entry name" value="Chaperone J-domain"/>
    <property type="match status" value="1"/>
</dbReference>
<dbReference type="Pfam" id="PF00226">
    <property type="entry name" value="DnaJ"/>
    <property type="match status" value="1"/>
</dbReference>
<evidence type="ECO:0000313" key="3">
    <source>
        <dbReference type="Proteomes" id="UP001443914"/>
    </source>
</evidence>
<accession>A0AAW1M9R3</accession>
<proteinExistence type="predicted"/>
<dbReference type="InterPro" id="IPR050817">
    <property type="entry name" value="DjlA_DnaK_co-chaperone"/>
</dbReference>
<dbReference type="InterPro" id="IPR036869">
    <property type="entry name" value="J_dom_sf"/>
</dbReference>